<gene>
    <name evidence="1" type="ORF">HMPREF3195_00475</name>
</gene>
<evidence type="ECO:0000313" key="2">
    <source>
        <dbReference type="Proteomes" id="UP000070326"/>
    </source>
</evidence>
<dbReference type="EMBL" id="LSQZ01000016">
    <property type="protein sequence ID" value="KXI13877.1"/>
    <property type="molecule type" value="Genomic_DNA"/>
</dbReference>
<sequence>MKFKRAFCTDTRLMGAMMLVVEWIGESGIIEAHIFLMDSEGLGLTDFYKYESSDMNYLERVYKYRTGGLGGHNVGVEMTMAAYMVKSYRDRTIRCSKPLPENLDIGLYEDIDTSSLSVEDMLDLTCKDISCDNEFINYCVMRFIARDREGLLYISDNQNVADHHITEINGTLLYNKIEKKSDDRFVCICAYEDKDGYYEAKLIVSIDKTTVRQVEGIYSDFINIEEYKSYYKLRSIMVIDKYPISEYDAFCLISKPELIKKYRILDDMKKDDISRELINMCPAIQTNDYERGILLTQYYMDNSHVEEDEYIINNDIMFNIYIDEKYLYLAAYDYDELDQVSFSMEKIFSEAIIEEKLYDFDDLILFDFIESGNEDFEDFLDE</sequence>
<dbReference type="eggNOG" id="ENOG5032UEQ">
    <property type="taxonomic scope" value="Bacteria"/>
</dbReference>
<dbReference type="Proteomes" id="UP000070326">
    <property type="component" value="Unassembled WGS sequence"/>
</dbReference>
<dbReference type="RefSeq" id="WP_061101666.1">
    <property type="nucleotide sequence ID" value="NZ_JBDMPP010000012.1"/>
</dbReference>
<organism evidence="1 2">
    <name type="scientific">Peptostreptococcus anaerobius</name>
    <dbReference type="NCBI Taxonomy" id="1261"/>
    <lineage>
        <taxon>Bacteria</taxon>
        <taxon>Bacillati</taxon>
        <taxon>Bacillota</taxon>
        <taxon>Clostridia</taxon>
        <taxon>Peptostreptococcales</taxon>
        <taxon>Peptostreptococcaceae</taxon>
        <taxon>Peptostreptococcus</taxon>
    </lineage>
</organism>
<dbReference type="AlphaFoldDB" id="A0A135YWX6"/>
<reference evidence="1 2" key="1">
    <citation type="submission" date="2016-02" db="EMBL/GenBank/DDBJ databases">
        <authorList>
            <person name="Wen L."/>
            <person name="He K."/>
            <person name="Yang H."/>
        </authorList>
    </citation>
    <scope>NUCLEOTIDE SEQUENCE [LARGE SCALE GENOMIC DNA]</scope>
    <source>
        <strain evidence="1 2">MJR8628A</strain>
    </source>
</reference>
<dbReference type="STRING" id="1261.HMPREF3195_00475"/>
<proteinExistence type="predicted"/>
<protein>
    <submittedName>
        <fullName evidence="1">Uncharacterized protein</fullName>
    </submittedName>
</protein>
<comment type="caution">
    <text evidence="1">The sequence shown here is derived from an EMBL/GenBank/DDBJ whole genome shotgun (WGS) entry which is preliminary data.</text>
</comment>
<accession>A0A135YWX6</accession>
<name>A0A135YWX6_9FIRM</name>
<evidence type="ECO:0000313" key="1">
    <source>
        <dbReference type="EMBL" id="KXI13877.1"/>
    </source>
</evidence>
<dbReference type="PATRIC" id="fig|1261.5.peg.482"/>